<dbReference type="PROSITE" id="PS50181">
    <property type="entry name" value="FBOX"/>
    <property type="match status" value="1"/>
</dbReference>
<evidence type="ECO:0000259" key="1">
    <source>
        <dbReference type="PROSITE" id="PS50181"/>
    </source>
</evidence>
<dbReference type="OrthoDB" id="683368at2759"/>
<gene>
    <name evidence="2" type="ORF">EJB05_28848</name>
</gene>
<dbReference type="InterPro" id="IPR053781">
    <property type="entry name" value="F-box_AtFBL13-like"/>
</dbReference>
<comment type="caution">
    <text evidence="2">The sequence shown here is derived from an EMBL/GenBank/DDBJ whole genome shotgun (WGS) entry which is preliminary data.</text>
</comment>
<dbReference type="Gramene" id="TVU26309">
    <property type="protein sequence ID" value="TVU26309"/>
    <property type="gene ID" value="EJB05_28848"/>
</dbReference>
<sequence>MAPLVGIEDLPDEVLQHVLSFLPVREAVQTCVVARRWSQLWRSMADLRLIWRTEDYRFNHQEVENMNRFVEFLMLHRNHYMPLDSCEISISEFDWIGSEPNVNLWIQQALLSQVRILRVEVSTMYLGIWLDDTPLISKHLTRLKLRFVTLQGKFLDFSSCPALKDLWISDCSISVKKISSQSLQHLTIIRSWFGVYIRTRISAPSLVGLQLTDNSKNPILESMPSLVKGFVRLHDRDDSEERCGKEKYGGSCDNNSCDNCADDSAKSRECVLLKGLSQAESLELVAEPETFIFKRDLMWCPIFSKMKTLLLNEWCVALDFRPLICLLQHAPVLEKLTLQLGLAPDNWLEPYIPSQDPSASKNLKVIEIKCEKFDERVHQVSRMLSIYNMYLEGINIQLSSKCSECEFPMVTLLFYVPVVHRMNYYGCACLCVFVSGLVA</sequence>
<dbReference type="InterPro" id="IPR053197">
    <property type="entry name" value="F-box_SCFL_complex_component"/>
</dbReference>
<dbReference type="Proteomes" id="UP000324897">
    <property type="component" value="Chromosome 2"/>
</dbReference>
<dbReference type="SUPFAM" id="SSF52047">
    <property type="entry name" value="RNI-like"/>
    <property type="match status" value="1"/>
</dbReference>
<evidence type="ECO:0000313" key="2">
    <source>
        <dbReference type="EMBL" id="TVU26309.1"/>
    </source>
</evidence>
<dbReference type="Pfam" id="PF00646">
    <property type="entry name" value="F-box"/>
    <property type="match status" value="1"/>
</dbReference>
<name>A0A5J9UR18_9POAL</name>
<keyword evidence="3" id="KW-1185">Reference proteome</keyword>
<proteinExistence type="predicted"/>
<dbReference type="EMBL" id="RWGY01000013">
    <property type="protein sequence ID" value="TVU26309.1"/>
    <property type="molecule type" value="Genomic_DNA"/>
</dbReference>
<reference evidence="2 3" key="1">
    <citation type="journal article" date="2019" name="Sci. Rep.">
        <title>A high-quality genome of Eragrostis curvula grass provides insights into Poaceae evolution and supports new strategies to enhance forage quality.</title>
        <authorList>
            <person name="Carballo J."/>
            <person name="Santos B.A.C.M."/>
            <person name="Zappacosta D."/>
            <person name="Garbus I."/>
            <person name="Selva J.P."/>
            <person name="Gallo C.A."/>
            <person name="Diaz A."/>
            <person name="Albertini E."/>
            <person name="Caccamo M."/>
            <person name="Echenique V."/>
        </authorList>
    </citation>
    <scope>NUCLEOTIDE SEQUENCE [LARGE SCALE GENOMIC DNA]</scope>
    <source>
        <strain evidence="3">cv. Victoria</strain>
        <tissue evidence="2">Leaf</tissue>
    </source>
</reference>
<accession>A0A5J9UR18</accession>
<dbReference type="InterPro" id="IPR036047">
    <property type="entry name" value="F-box-like_dom_sf"/>
</dbReference>
<dbReference type="PANTHER" id="PTHR34223:SF88">
    <property type="entry name" value="OS11G0200950 PROTEIN"/>
    <property type="match status" value="1"/>
</dbReference>
<organism evidence="2 3">
    <name type="scientific">Eragrostis curvula</name>
    <name type="common">weeping love grass</name>
    <dbReference type="NCBI Taxonomy" id="38414"/>
    <lineage>
        <taxon>Eukaryota</taxon>
        <taxon>Viridiplantae</taxon>
        <taxon>Streptophyta</taxon>
        <taxon>Embryophyta</taxon>
        <taxon>Tracheophyta</taxon>
        <taxon>Spermatophyta</taxon>
        <taxon>Magnoliopsida</taxon>
        <taxon>Liliopsida</taxon>
        <taxon>Poales</taxon>
        <taxon>Poaceae</taxon>
        <taxon>PACMAD clade</taxon>
        <taxon>Chloridoideae</taxon>
        <taxon>Eragrostideae</taxon>
        <taxon>Eragrostidinae</taxon>
        <taxon>Eragrostis</taxon>
    </lineage>
</organism>
<dbReference type="SUPFAM" id="SSF81383">
    <property type="entry name" value="F-box domain"/>
    <property type="match status" value="1"/>
</dbReference>
<dbReference type="Gene3D" id="1.20.1280.50">
    <property type="match status" value="1"/>
</dbReference>
<dbReference type="InterPro" id="IPR001810">
    <property type="entry name" value="F-box_dom"/>
</dbReference>
<dbReference type="CDD" id="cd22160">
    <property type="entry name" value="F-box_AtFBL13-like"/>
    <property type="match status" value="1"/>
</dbReference>
<feature type="non-terminal residue" evidence="2">
    <location>
        <position position="1"/>
    </location>
</feature>
<evidence type="ECO:0000313" key="3">
    <source>
        <dbReference type="Proteomes" id="UP000324897"/>
    </source>
</evidence>
<dbReference type="PANTHER" id="PTHR34223">
    <property type="entry name" value="OS11G0201299 PROTEIN"/>
    <property type="match status" value="1"/>
</dbReference>
<dbReference type="SMART" id="SM00256">
    <property type="entry name" value="FBOX"/>
    <property type="match status" value="1"/>
</dbReference>
<dbReference type="AlphaFoldDB" id="A0A5J9UR18"/>
<protein>
    <recommendedName>
        <fullName evidence="1">F-box domain-containing protein</fullName>
    </recommendedName>
</protein>
<feature type="domain" description="F-box" evidence="1">
    <location>
        <begin position="4"/>
        <end position="54"/>
    </location>
</feature>